<name>A0A1E1MV47_RHYSE</name>
<organism evidence="1 2">
    <name type="scientific">Rhynchosporium secalis</name>
    <name type="common">Barley scald fungus</name>
    <dbReference type="NCBI Taxonomy" id="38038"/>
    <lineage>
        <taxon>Eukaryota</taxon>
        <taxon>Fungi</taxon>
        <taxon>Dikarya</taxon>
        <taxon>Ascomycota</taxon>
        <taxon>Pezizomycotina</taxon>
        <taxon>Leotiomycetes</taxon>
        <taxon>Helotiales</taxon>
        <taxon>Ploettnerulaceae</taxon>
        <taxon>Rhynchosporium</taxon>
    </lineage>
</organism>
<sequence length="39" mass="4481">MDFTELLLDEGGYDTAFVIIDRLSKKPVSIPYYKTITAR</sequence>
<keyword evidence="2" id="KW-1185">Reference proteome</keyword>
<gene>
    <name evidence="1" type="ORF">RSE6_14357</name>
</gene>
<accession>A0A1E1MV47</accession>
<dbReference type="Proteomes" id="UP000177625">
    <property type="component" value="Unassembled WGS sequence"/>
</dbReference>
<protein>
    <submittedName>
        <fullName evidence="1">Uncharacterized protein</fullName>
    </submittedName>
</protein>
<evidence type="ECO:0000313" key="2">
    <source>
        <dbReference type="Proteomes" id="UP000177625"/>
    </source>
</evidence>
<dbReference type="EMBL" id="FJVC01000660">
    <property type="protein sequence ID" value="CZT52944.1"/>
    <property type="molecule type" value="Genomic_DNA"/>
</dbReference>
<evidence type="ECO:0000313" key="1">
    <source>
        <dbReference type="EMBL" id="CZT52944.1"/>
    </source>
</evidence>
<reference evidence="2" key="1">
    <citation type="submission" date="2016-03" db="EMBL/GenBank/DDBJ databases">
        <authorList>
            <person name="Guldener U."/>
        </authorList>
    </citation>
    <scope>NUCLEOTIDE SEQUENCE [LARGE SCALE GENOMIC DNA]</scope>
</reference>
<proteinExistence type="predicted"/>
<dbReference type="AlphaFoldDB" id="A0A1E1MV47"/>